<dbReference type="InterPro" id="IPR041516">
    <property type="entry name" value="LACTB2_WH"/>
</dbReference>
<dbReference type="EMBL" id="FPCH01000002">
    <property type="protein sequence ID" value="SFV33518.1"/>
    <property type="molecule type" value="Genomic_DNA"/>
</dbReference>
<dbReference type="AlphaFoldDB" id="A0A1I7NFT9"/>
<gene>
    <name evidence="2" type="ORF">SAMN04488557_2022</name>
</gene>
<evidence type="ECO:0000313" key="3">
    <source>
        <dbReference type="Proteomes" id="UP000199423"/>
    </source>
</evidence>
<dbReference type="OrthoDB" id="9788263at2"/>
<protein>
    <submittedName>
        <fullName evidence="2">Glyoxylase, beta-lactamase superfamily II</fullName>
    </submittedName>
</protein>
<dbReference type="SMART" id="SM00849">
    <property type="entry name" value="Lactamase_B"/>
    <property type="match status" value="1"/>
</dbReference>
<dbReference type="PANTHER" id="PTHR23131:SF0">
    <property type="entry name" value="ENDORIBONUCLEASE LACTB2"/>
    <property type="match status" value="1"/>
</dbReference>
<sequence length="302" mass="32476">MDSLNFKTEMAFTYGVPSPMGPGVIRLVADNPSPFTFKGTNTYLVGSTSLAVIDAGPDSAEHRAAILKAAGGRPITHIFSTHAHRDHVDGIAKLKAKTGAVTAAYARDPSTGKMALENSPSGSYFVDYDFMPDIALNGGDTIAGADWALTAIHTPGHAPDHLCFALDGRRVVFSGDHVMAWNTTVIAPPEGRMADYVSSLEILLDRNDDVFLPGHGDRLNDPQRTVKAYLLHRTWREKSVLDALTGGATTIRRIVPEIYRGLAPQLIPAATLSVQAHVEYLIEKGLVASDLPLTPDRDLSPL</sequence>
<dbReference type="InterPro" id="IPR001279">
    <property type="entry name" value="Metallo-B-lactamas"/>
</dbReference>
<dbReference type="InterPro" id="IPR050662">
    <property type="entry name" value="Sec-metab_biosynth-thioest"/>
</dbReference>
<evidence type="ECO:0000259" key="1">
    <source>
        <dbReference type="SMART" id="SM00849"/>
    </source>
</evidence>
<dbReference type="Gene3D" id="1.10.10.10">
    <property type="entry name" value="Winged helix-like DNA-binding domain superfamily/Winged helix DNA-binding domain"/>
    <property type="match status" value="1"/>
</dbReference>
<dbReference type="Proteomes" id="UP000199423">
    <property type="component" value="Unassembled WGS sequence"/>
</dbReference>
<dbReference type="InterPro" id="IPR036866">
    <property type="entry name" value="RibonucZ/Hydroxyglut_hydro"/>
</dbReference>
<keyword evidence="3" id="KW-1185">Reference proteome</keyword>
<name>A0A1I7NFT9_9HYPH</name>
<dbReference type="PANTHER" id="PTHR23131">
    <property type="entry name" value="ENDORIBONUCLEASE LACTB2"/>
    <property type="match status" value="1"/>
</dbReference>
<dbReference type="CDD" id="cd16278">
    <property type="entry name" value="metallo-hydrolase-like_MBL-fold"/>
    <property type="match status" value="1"/>
</dbReference>
<feature type="domain" description="Metallo-beta-lactamase" evidence="1">
    <location>
        <begin position="39"/>
        <end position="215"/>
    </location>
</feature>
<dbReference type="Gene3D" id="3.60.15.10">
    <property type="entry name" value="Ribonuclease Z/Hydroxyacylglutathione hydrolase-like"/>
    <property type="match status" value="1"/>
</dbReference>
<reference evidence="3" key="1">
    <citation type="submission" date="2016-10" db="EMBL/GenBank/DDBJ databases">
        <authorList>
            <person name="Varghese N."/>
            <person name="Submissions S."/>
        </authorList>
    </citation>
    <scope>NUCLEOTIDE SEQUENCE [LARGE SCALE GENOMIC DNA]</scope>
    <source>
        <strain evidence="3">DSM 1565</strain>
    </source>
</reference>
<dbReference type="SUPFAM" id="SSF56281">
    <property type="entry name" value="Metallo-hydrolase/oxidoreductase"/>
    <property type="match status" value="1"/>
</dbReference>
<organism evidence="2 3">
    <name type="scientific">Hyphomicrobium facile</name>
    <dbReference type="NCBI Taxonomy" id="51670"/>
    <lineage>
        <taxon>Bacteria</taxon>
        <taxon>Pseudomonadati</taxon>
        <taxon>Pseudomonadota</taxon>
        <taxon>Alphaproteobacteria</taxon>
        <taxon>Hyphomicrobiales</taxon>
        <taxon>Hyphomicrobiaceae</taxon>
        <taxon>Hyphomicrobium</taxon>
    </lineage>
</organism>
<evidence type="ECO:0000313" key="2">
    <source>
        <dbReference type="EMBL" id="SFV33518.1"/>
    </source>
</evidence>
<accession>A0A1I7NFT9</accession>
<dbReference type="STRING" id="51670.SAMN04488557_2022"/>
<proteinExistence type="predicted"/>
<dbReference type="Pfam" id="PF00753">
    <property type="entry name" value="Lactamase_B"/>
    <property type="match status" value="1"/>
</dbReference>
<dbReference type="Pfam" id="PF17778">
    <property type="entry name" value="WHD_BLACT"/>
    <property type="match status" value="1"/>
</dbReference>
<dbReference type="InterPro" id="IPR036388">
    <property type="entry name" value="WH-like_DNA-bd_sf"/>
</dbReference>